<comment type="caution">
    <text evidence="2">The sequence shown here is derived from an EMBL/GenBank/DDBJ whole genome shotgun (WGS) entry which is preliminary data.</text>
</comment>
<feature type="region of interest" description="Disordered" evidence="1">
    <location>
        <begin position="1"/>
        <end position="20"/>
    </location>
</feature>
<protein>
    <submittedName>
        <fullName evidence="2">Uncharacterized protein</fullName>
    </submittedName>
</protein>
<accession>A0A9W9LBF8</accession>
<gene>
    <name evidence="2" type="ORF">N7476_002645</name>
</gene>
<dbReference type="Proteomes" id="UP001147746">
    <property type="component" value="Unassembled WGS sequence"/>
</dbReference>
<dbReference type="AlphaFoldDB" id="A0A9W9LBF8"/>
<evidence type="ECO:0000313" key="3">
    <source>
        <dbReference type="Proteomes" id="UP001147746"/>
    </source>
</evidence>
<sequence>MKSLGFQRAPLIGSPHRHPTGLPLRVDRHLFIEAVKNKHSIRSSGDCSLGCGICQNNRKIGN</sequence>
<dbReference type="EMBL" id="JAPZBO010000002">
    <property type="protein sequence ID" value="KAJ5324045.1"/>
    <property type="molecule type" value="Genomic_DNA"/>
</dbReference>
<reference evidence="2" key="2">
    <citation type="journal article" date="2023" name="IMA Fungus">
        <title>Comparative genomic study of the Penicillium genus elucidates a diverse pangenome and 15 lateral gene transfer events.</title>
        <authorList>
            <person name="Petersen C."/>
            <person name="Sorensen T."/>
            <person name="Nielsen M.R."/>
            <person name="Sondergaard T.E."/>
            <person name="Sorensen J.L."/>
            <person name="Fitzpatrick D.A."/>
            <person name="Frisvad J.C."/>
            <person name="Nielsen K.L."/>
        </authorList>
    </citation>
    <scope>NUCLEOTIDE SEQUENCE</scope>
    <source>
        <strain evidence="2">IBT 21472</strain>
    </source>
</reference>
<organism evidence="2 3">
    <name type="scientific">Penicillium atrosanguineum</name>
    <dbReference type="NCBI Taxonomy" id="1132637"/>
    <lineage>
        <taxon>Eukaryota</taxon>
        <taxon>Fungi</taxon>
        <taxon>Dikarya</taxon>
        <taxon>Ascomycota</taxon>
        <taxon>Pezizomycotina</taxon>
        <taxon>Eurotiomycetes</taxon>
        <taxon>Eurotiomycetidae</taxon>
        <taxon>Eurotiales</taxon>
        <taxon>Aspergillaceae</taxon>
        <taxon>Penicillium</taxon>
    </lineage>
</organism>
<keyword evidence="3" id="KW-1185">Reference proteome</keyword>
<proteinExistence type="predicted"/>
<reference evidence="2" key="1">
    <citation type="submission" date="2022-12" db="EMBL/GenBank/DDBJ databases">
        <authorList>
            <person name="Petersen C."/>
        </authorList>
    </citation>
    <scope>NUCLEOTIDE SEQUENCE</scope>
    <source>
        <strain evidence="2">IBT 21472</strain>
    </source>
</reference>
<evidence type="ECO:0000256" key="1">
    <source>
        <dbReference type="SAM" id="MobiDB-lite"/>
    </source>
</evidence>
<name>A0A9W9LBF8_9EURO</name>
<evidence type="ECO:0000313" key="2">
    <source>
        <dbReference type="EMBL" id="KAJ5324045.1"/>
    </source>
</evidence>